<dbReference type="GO" id="GO:0032259">
    <property type="term" value="P:methylation"/>
    <property type="evidence" value="ECO:0007669"/>
    <property type="project" value="UniProtKB-KW"/>
</dbReference>
<keyword evidence="1 4" id="KW-0489">Methyltransferase</keyword>
<reference evidence="6" key="1">
    <citation type="submission" date="2019-06" db="EMBL/GenBank/DDBJ databases">
        <title>Complete genome sequence of Methylogaea oryzae strain JCM16910.</title>
        <authorList>
            <person name="Asakawa S."/>
        </authorList>
    </citation>
    <scope>NUCLEOTIDE SEQUENCE</scope>
    <source>
        <strain evidence="6">E10</strain>
    </source>
</reference>
<keyword evidence="2 4" id="KW-0808">Transferase</keyword>
<evidence type="ECO:0000313" key="7">
    <source>
        <dbReference type="Proteomes" id="UP000824988"/>
    </source>
</evidence>
<sequence length="258" mass="28144">MPDKRQVRLSFGRAAARYDQYADLQRRAGLALLQRLDIAPDDIRLVLDVGSGTGYFLPRLANRFPRARLVAVDLAEEMLEVGRGRLAGAQAVCGDAEALPFAAGCADVAYSNLALQWCGSLQRPLTEVARVLRPGGVVAVGLFGADTLVELRQAWAAVDGYRRVNEFVTADDLRQVLERAGFASIDIQTRREVVEYPSVRELMRELKGLGAHNVSGGRPRHMTGKTALARMEAAYRERMGGGSIQATYEILGALACRT</sequence>
<dbReference type="GO" id="GO:0008757">
    <property type="term" value="F:S-adenosylmethionine-dependent methyltransferase activity"/>
    <property type="evidence" value="ECO:0007669"/>
    <property type="project" value="InterPro"/>
</dbReference>
<accession>A0A8D5ALR6</accession>
<comment type="catalytic activity">
    <reaction evidence="4">
        <text>malonyl-[ACP] + S-adenosyl-L-methionine = malonyl-[ACP] methyl ester + S-adenosyl-L-homocysteine</text>
        <dbReference type="Rhea" id="RHEA:17105"/>
        <dbReference type="Rhea" id="RHEA-COMP:9623"/>
        <dbReference type="Rhea" id="RHEA-COMP:9954"/>
        <dbReference type="ChEBI" id="CHEBI:57856"/>
        <dbReference type="ChEBI" id="CHEBI:59789"/>
        <dbReference type="ChEBI" id="CHEBI:78449"/>
        <dbReference type="ChEBI" id="CHEBI:78845"/>
        <dbReference type="EC" id="2.1.1.197"/>
    </reaction>
</comment>
<dbReference type="InterPro" id="IPR050602">
    <property type="entry name" value="Malonyl-ACP_OMT"/>
</dbReference>
<dbReference type="CDD" id="cd02440">
    <property type="entry name" value="AdoMet_MTases"/>
    <property type="match status" value="1"/>
</dbReference>
<dbReference type="PANTHER" id="PTHR13090">
    <property type="entry name" value="ARGININE-HYDROXYLASE NDUFAF5, MITOCHONDRIAL"/>
    <property type="match status" value="1"/>
</dbReference>
<evidence type="ECO:0000313" key="6">
    <source>
        <dbReference type="EMBL" id="BBL72406.1"/>
    </source>
</evidence>
<dbReference type="AlphaFoldDB" id="A0A8D5ALR6"/>
<feature type="domain" description="Methyltransferase type 11" evidence="5">
    <location>
        <begin position="47"/>
        <end position="139"/>
    </location>
</feature>
<dbReference type="Proteomes" id="UP000824988">
    <property type="component" value="Chromosome"/>
</dbReference>
<dbReference type="NCBIfam" id="TIGR02072">
    <property type="entry name" value="BioC"/>
    <property type="match status" value="1"/>
</dbReference>
<evidence type="ECO:0000256" key="1">
    <source>
        <dbReference type="ARBA" id="ARBA00022603"/>
    </source>
</evidence>
<dbReference type="EC" id="2.1.1.197" evidence="4"/>
<evidence type="ECO:0000256" key="3">
    <source>
        <dbReference type="ARBA" id="ARBA00022691"/>
    </source>
</evidence>
<evidence type="ECO:0000256" key="4">
    <source>
        <dbReference type="HAMAP-Rule" id="MF_00835"/>
    </source>
</evidence>
<dbReference type="GO" id="GO:0010340">
    <property type="term" value="F:carboxyl-O-methyltransferase activity"/>
    <property type="evidence" value="ECO:0007669"/>
    <property type="project" value="UniProtKB-UniRule"/>
</dbReference>
<dbReference type="KEGG" id="moz:MoryE10_30120"/>
<dbReference type="EMBL" id="AP019782">
    <property type="protein sequence ID" value="BBL72406.1"/>
    <property type="molecule type" value="Genomic_DNA"/>
</dbReference>
<keyword evidence="7" id="KW-1185">Reference proteome</keyword>
<dbReference type="PANTHER" id="PTHR13090:SF1">
    <property type="entry name" value="ARGININE-HYDROXYLASE NDUFAF5, MITOCHONDRIAL"/>
    <property type="match status" value="1"/>
</dbReference>
<comment type="function">
    <text evidence="4">Converts the free carboxyl group of a malonyl-thioester to its methyl ester by transfer of a methyl group from S-adenosyl-L-methionine (SAM). It allows to synthesize pimeloyl-ACP via the fatty acid synthetic pathway.</text>
</comment>
<dbReference type="UniPathway" id="UPA00078"/>
<dbReference type="Pfam" id="PF08241">
    <property type="entry name" value="Methyltransf_11"/>
    <property type="match status" value="1"/>
</dbReference>
<dbReference type="GO" id="GO:0009102">
    <property type="term" value="P:biotin biosynthetic process"/>
    <property type="evidence" value="ECO:0007669"/>
    <property type="project" value="UniProtKB-UniRule"/>
</dbReference>
<dbReference type="InterPro" id="IPR011814">
    <property type="entry name" value="BioC"/>
</dbReference>
<dbReference type="InterPro" id="IPR013216">
    <property type="entry name" value="Methyltransf_11"/>
</dbReference>
<keyword evidence="4" id="KW-0093">Biotin biosynthesis</keyword>
<dbReference type="HAMAP" id="MF_00835">
    <property type="entry name" value="BioC"/>
    <property type="match status" value="1"/>
</dbReference>
<comment type="pathway">
    <text evidence="4">Cofactor biosynthesis; biotin biosynthesis.</text>
</comment>
<comment type="similarity">
    <text evidence="4">Belongs to the methyltransferase superfamily.</text>
</comment>
<dbReference type="GO" id="GO:0102130">
    <property type="term" value="F:malonyl-CoA methyltransferase activity"/>
    <property type="evidence" value="ECO:0007669"/>
    <property type="project" value="UniProtKB-EC"/>
</dbReference>
<organism evidence="6 7">
    <name type="scientific">Methylogaea oryzae</name>
    <dbReference type="NCBI Taxonomy" id="1295382"/>
    <lineage>
        <taxon>Bacteria</taxon>
        <taxon>Pseudomonadati</taxon>
        <taxon>Pseudomonadota</taxon>
        <taxon>Gammaproteobacteria</taxon>
        <taxon>Methylococcales</taxon>
        <taxon>Methylococcaceae</taxon>
        <taxon>Methylogaea</taxon>
    </lineage>
</organism>
<proteinExistence type="inferred from homology"/>
<protein>
    <recommendedName>
        <fullName evidence="4">Malonyl-[acyl-carrier protein] O-methyltransferase</fullName>
        <shortName evidence="4">Malonyl-ACP O-methyltransferase</shortName>
        <ecNumber evidence="4">2.1.1.197</ecNumber>
    </recommendedName>
    <alternativeName>
        <fullName evidence="4">Biotin synthesis protein BioC</fullName>
    </alternativeName>
</protein>
<keyword evidence="3 4" id="KW-0949">S-adenosyl-L-methionine</keyword>
<gene>
    <name evidence="4 6" type="primary">bioC</name>
    <name evidence="6" type="ORF">MoryE10_30120</name>
</gene>
<name>A0A8D5ALR6_9GAMM</name>
<evidence type="ECO:0000256" key="2">
    <source>
        <dbReference type="ARBA" id="ARBA00022679"/>
    </source>
</evidence>
<evidence type="ECO:0000259" key="5">
    <source>
        <dbReference type="Pfam" id="PF08241"/>
    </source>
</evidence>